<accession>A0A1F6BDZ8</accession>
<dbReference type="NCBIfam" id="NF009154">
    <property type="entry name" value="PRK12497.3-3"/>
    <property type="match status" value="1"/>
</dbReference>
<dbReference type="SUPFAM" id="SSF52980">
    <property type="entry name" value="Restriction endonuclease-like"/>
    <property type="match status" value="1"/>
</dbReference>
<evidence type="ECO:0000256" key="1">
    <source>
        <dbReference type="ARBA" id="ARBA00006738"/>
    </source>
</evidence>
<sequence length="117" mass="12916">MKQFNRQTGRSGESISAAALEKKGYVILERNYSNKFGEIDIIARDSDTLVFVEVKTKIGEAFGSPEEMINPGKLARIRNMATMYLCGASALCRIDVVAIVLNDVGDVARLTHYENVT</sequence>
<dbReference type="Proteomes" id="UP000176186">
    <property type="component" value="Unassembled WGS sequence"/>
</dbReference>
<dbReference type="Pfam" id="PF02021">
    <property type="entry name" value="UPF0102"/>
    <property type="match status" value="1"/>
</dbReference>
<dbReference type="InterPro" id="IPR011856">
    <property type="entry name" value="tRNA_endonuc-like_dom_sf"/>
</dbReference>
<dbReference type="NCBIfam" id="NF009150">
    <property type="entry name" value="PRK12497.1-3"/>
    <property type="match status" value="1"/>
</dbReference>
<protein>
    <recommendedName>
        <fullName evidence="2">UPF0102 protein A2363_03195</fullName>
    </recommendedName>
</protein>
<reference evidence="3 4" key="1">
    <citation type="journal article" date="2016" name="Nat. Commun.">
        <title>Thousands of microbial genomes shed light on interconnected biogeochemical processes in an aquifer system.</title>
        <authorList>
            <person name="Anantharaman K."/>
            <person name="Brown C.T."/>
            <person name="Hug L.A."/>
            <person name="Sharon I."/>
            <person name="Castelle C.J."/>
            <person name="Probst A.J."/>
            <person name="Thomas B.C."/>
            <person name="Singh A."/>
            <person name="Wilkins M.J."/>
            <person name="Karaoz U."/>
            <person name="Brodie E.L."/>
            <person name="Williams K.H."/>
            <person name="Hubbard S.S."/>
            <person name="Banfield J.F."/>
        </authorList>
    </citation>
    <scope>NUCLEOTIDE SEQUENCE [LARGE SCALE GENOMIC DNA]</scope>
</reference>
<organism evidence="3 4">
    <name type="scientific">Candidatus Gottesmanbacteria bacterium RIFOXYB1_FULL_47_11</name>
    <dbReference type="NCBI Taxonomy" id="1798401"/>
    <lineage>
        <taxon>Bacteria</taxon>
        <taxon>Candidatus Gottesmaniibacteriota</taxon>
    </lineage>
</organism>
<comment type="caution">
    <text evidence="3">The sequence shown here is derived from an EMBL/GenBank/DDBJ whole genome shotgun (WGS) entry which is preliminary data.</text>
</comment>
<dbReference type="PANTHER" id="PTHR34039:SF1">
    <property type="entry name" value="UPF0102 PROTEIN YRAN"/>
    <property type="match status" value="1"/>
</dbReference>
<dbReference type="PANTHER" id="PTHR34039">
    <property type="entry name" value="UPF0102 PROTEIN YRAN"/>
    <property type="match status" value="1"/>
</dbReference>
<evidence type="ECO:0000313" key="4">
    <source>
        <dbReference type="Proteomes" id="UP000176186"/>
    </source>
</evidence>
<dbReference type="EMBL" id="MFKE01000023">
    <property type="protein sequence ID" value="OGG34737.1"/>
    <property type="molecule type" value="Genomic_DNA"/>
</dbReference>
<gene>
    <name evidence="3" type="ORF">A2363_03195</name>
</gene>
<comment type="similarity">
    <text evidence="1 2">Belongs to the UPF0102 family.</text>
</comment>
<dbReference type="Gene3D" id="3.40.1350.10">
    <property type="match status" value="1"/>
</dbReference>
<dbReference type="GO" id="GO:0003676">
    <property type="term" value="F:nucleic acid binding"/>
    <property type="evidence" value="ECO:0007669"/>
    <property type="project" value="InterPro"/>
</dbReference>
<dbReference type="STRING" id="1798401.A2363_03195"/>
<dbReference type="HAMAP" id="MF_00048">
    <property type="entry name" value="UPF0102"/>
    <property type="match status" value="1"/>
</dbReference>
<dbReference type="InterPro" id="IPR011335">
    <property type="entry name" value="Restrct_endonuc-II-like"/>
</dbReference>
<evidence type="ECO:0000256" key="2">
    <source>
        <dbReference type="HAMAP-Rule" id="MF_00048"/>
    </source>
</evidence>
<dbReference type="InterPro" id="IPR003509">
    <property type="entry name" value="UPF0102_YraN-like"/>
</dbReference>
<evidence type="ECO:0000313" key="3">
    <source>
        <dbReference type="EMBL" id="OGG34737.1"/>
    </source>
</evidence>
<dbReference type="CDD" id="cd20736">
    <property type="entry name" value="PoNe_Nuclease"/>
    <property type="match status" value="1"/>
</dbReference>
<proteinExistence type="inferred from homology"/>
<dbReference type="AlphaFoldDB" id="A0A1F6BDZ8"/>
<name>A0A1F6BDZ8_9BACT</name>